<sequence>MATVVDSTPVSLSIRYQNPDPYCPSGLEMGRTRSAGSR</sequence>
<dbReference type="Proteomes" id="UP001055439">
    <property type="component" value="Chromosome 7"/>
</dbReference>
<protein>
    <submittedName>
        <fullName evidence="2">Uncharacterized protein</fullName>
    </submittedName>
</protein>
<proteinExistence type="predicted"/>
<name>A0A9E7GUE0_9LILI</name>
<gene>
    <name evidence="2" type="ORF">MUK42_12854</name>
</gene>
<keyword evidence="3" id="KW-1185">Reference proteome</keyword>
<evidence type="ECO:0000313" key="2">
    <source>
        <dbReference type="EMBL" id="URE17508.1"/>
    </source>
</evidence>
<reference evidence="2" key="1">
    <citation type="submission" date="2022-05" db="EMBL/GenBank/DDBJ databases">
        <title>The Musa troglodytarum L. genome provides insights into the mechanism of non-climacteric behaviour and enrichment of carotenoids.</title>
        <authorList>
            <person name="Wang J."/>
        </authorList>
    </citation>
    <scope>NUCLEOTIDE SEQUENCE</scope>
    <source>
        <tissue evidence="2">Leaf</tissue>
    </source>
</reference>
<feature type="region of interest" description="Disordered" evidence="1">
    <location>
        <begin position="16"/>
        <end position="38"/>
    </location>
</feature>
<evidence type="ECO:0000313" key="3">
    <source>
        <dbReference type="Proteomes" id="UP001055439"/>
    </source>
</evidence>
<organism evidence="2 3">
    <name type="scientific">Musa troglodytarum</name>
    <name type="common">fe'i banana</name>
    <dbReference type="NCBI Taxonomy" id="320322"/>
    <lineage>
        <taxon>Eukaryota</taxon>
        <taxon>Viridiplantae</taxon>
        <taxon>Streptophyta</taxon>
        <taxon>Embryophyta</taxon>
        <taxon>Tracheophyta</taxon>
        <taxon>Spermatophyta</taxon>
        <taxon>Magnoliopsida</taxon>
        <taxon>Liliopsida</taxon>
        <taxon>Zingiberales</taxon>
        <taxon>Musaceae</taxon>
        <taxon>Musa</taxon>
    </lineage>
</organism>
<accession>A0A9E7GUE0</accession>
<dbReference type="EMBL" id="CP097509">
    <property type="protein sequence ID" value="URE17508.1"/>
    <property type="molecule type" value="Genomic_DNA"/>
</dbReference>
<evidence type="ECO:0000256" key="1">
    <source>
        <dbReference type="SAM" id="MobiDB-lite"/>
    </source>
</evidence>
<dbReference type="AlphaFoldDB" id="A0A9E7GUE0"/>